<comment type="caution">
    <text evidence="9">The sequence shown here is derived from an EMBL/GenBank/DDBJ whole genome shotgun (WGS) entry which is preliminary data.</text>
</comment>
<evidence type="ECO:0000313" key="10">
    <source>
        <dbReference type="Proteomes" id="UP000516437"/>
    </source>
</evidence>
<dbReference type="FunFam" id="3.30.730.10:FF:000001">
    <property type="entry name" value="Ethylene-responsive transcription factor 2"/>
    <property type="match status" value="1"/>
</dbReference>
<feature type="compositionally biased region" description="Low complexity" evidence="7">
    <location>
        <begin position="26"/>
        <end position="41"/>
    </location>
</feature>
<evidence type="ECO:0000256" key="7">
    <source>
        <dbReference type="SAM" id="MobiDB-lite"/>
    </source>
</evidence>
<dbReference type="InterPro" id="IPR016177">
    <property type="entry name" value="DNA-bd_dom_sf"/>
</dbReference>
<dbReference type="GO" id="GO:0009873">
    <property type="term" value="P:ethylene-activated signaling pathway"/>
    <property type="evidence" value="ECO:0007669"/>
    <property type="project" value="UniProtKB-KW"/>
</dbReference>
<dbReference type="PROSITE" id="PS51032">
    <property type="entry name" value="AP2_ERF"/>
    <property type="match status" value="1"/>
</dbReference>
<dbReference type="SUPFAM" id="SSF54171">
    <property type="entry name" value="DNA-binding domain"/>
    <property type="match status" value="1"/>
</dbReference>
<dbReference type="CDD" id="cd00018">
    <property type="entry name" value="AP2"/>
    <property type="match status" value="1"/>
</dbReference>
<dbReference type="PANTHER" id="PTHR31677:SF245">
    <property type="entry name" value="ETHYLENE-RESPONSIVE TRANSCRIPTION FACTOR ESR1"/>
    <property type="match status" value="1"/>
</dbReference>
<dbReference type="GO" id="GO:0003677">
    <property type="term" value="F:DNA binding"/>
    <property type="evidence" value="ECO:0007669"/>
    <property type="project" value="UniProtKB-KW"/>
</dbReference>
<dbReference type="GO" id="GO:0005634">
    <property type="term" value="C:nucleus"/>
    <property type="evidence" value="ECO:0007669"/>
    <property type="project" value="UniProtKB-SubCell"/>
</dbReference>
<dbReference type="PANTHER" id="PTHR31677">
    <property type="entry name" value="AP2 DOMAIN CLASS TRANSCRIPTION FACTOR"/>
    <property type="match status" value="1"/>
</dbReference>
<dbReference type="EMBL" id="RXIC02000025">
    <property type="protein sequence ID" value="KAB1207840.1"/>
    <property type="molecule type" value="Genomic_DNA"/>
</dbReference>
<evidence type="ECO:0000256" key="3">
    <source>
        <dbReference type="ARBA" id="ARBA00023015"/>
    </source>
</evidence>
<keyword evidence="6" id="KW-0539">Nucleus</keyword>
<organism evidence="9 10">
    <name type="scientific">Morella rubra</name>
    <name type="common">Chinese bayberry</name>
    <dbReference type="NCBI Taxonomy" id="262757"/>
    <lineage>
        <taxon>Eukaryota</taxon>
        <taxon>Viridiplantae</taxon>
        <taxon>Streptophyta</taxon>
        <taxon>Embryophyta</taxon>
        <taxon>Tracheophyta</taxon>
        <taxon>Spermatophyta</taxon>
        <taxon>Magnoliopsida</taxon>
        <taxon>eudicotyledons</taxon>
        <taxon>Gunneridae</taxon>
        <taxon>Pentapetalae</taxon>
        <taxon>rosids</taxon>
        <taxon>fabids</taxon>
        <taxon>Fagales</taxon>
        <taxon>Myricaceae</taxon>
        <taxon>Morella</taxon>
    </lineage>
</organism>
<feature type="domain" description="AP2/ERF" evidence="8">
    <location>
        <begin position="53"/>
        <end position="110"/>
    </location>
</feature>
<dbReference type="InterPro" id="IPR001471">
    <property type="entry name" value="AP2/ERF_dom"/>
</dbReference>
<keyword evidence="5" id="KW-0804">Transcription</keyword>
<reference evidence="9 10" key="1">
    <citation type="journal article" date="2019" name="Plant Biotechnol. J.">
        <title>The red bayberry genome and genetic basis of sex determination.</title>
        <authorList>
            <person name="Jia H.M."/>
            <person name="Jia H.J."/>
            <person name="Cai Q.L."/>
            <person name="Wang Y."/>
            <person name="Zhao H.B."/>
            <person name="Yang W.F."/>
            <person name="Wang G.Y."/>
            <person name="Li Y.H."/>
            <person name="Zhan D.L."/>
            <person name="Shen Y.T."/>
            <person name="Niu Q.F."/>
            <person name="Chang L."/>
            <person name="Qiu J."/>
            <person name="Zhao L."/>
            <person name="Xie H.B."/>
            <person name="Fu W.Y."/>
            <person name="Jin J."/>
            <person name="Li X.W."/>
            <person name="Jiao Y."/>
            <person name="Zhou C.C."/>
            <person name="Tu T."/>
            <person name="Chai C.Y."/>
            <person name="Gao J.L."/>
            <person name="Fan L.J."/>
            <person name="van de Weg E."/>
            <person name="Wang J.Y."/>
            <person name="Gao Z.S."/>
        </authorList>
    </citation>
    <scope>NUCLEOTIDE SEQUENCE [LARGE SCALE GENOMIC DNA]</scope>
    <source>
        <tissue evidence="9">Leaves</tissue>
    </source>
</reference>
<accession>A0A6A1V9I8</accession>
<feature type="region of interest" description="Disordered" evidence="7">
    <location>
        <begin position="1"/>
        <end position="43"/>
    </location>
</feature>
<gene>
    <name evidence="9" type="ORF">CJ030_MR7G004138</name>
</gene>
<dbReference type="InterPro" id="IPR036955">
    <property type="entry name" value="AP2/ERF_dom_sf"/>
</dbReference>
<evidence type="ECO:0000256" key="5">
    <source>
        <dbReference type="ARBA" id="ARBA00023163"/>
    </source>
</evidence>
<evidence type="ECO:0000313" key="9">
    <source>
        <dbReference type="EMBL" id="KAB1207840.1"/>
    </source>
</evidence>
<proteinExistence type="predicted"/>
<dbReference type="OrthoDB" id="1902708at2759"/>
<protein>
    <submittedName>
        <fullName evidence="9">Ethylene-responsive transcription factor ESR2</fullName>
    </submittedName>
</protein>
<name>A0A6A1V9I8_9ROSI</name>
<keyword evidence="10" id="KW-1185">Reference proteome</keyword>
<evidence type="ECO:0000256" key="1">
    <source>
        <dbReference type="ARBA" id="ARBA00004123"/>
    </source>
</evidence>
<dbReference type="PRINTS" id="PR00367">
    <property type="entry name" value="ETHRSPELEMNT"/>
</dbReference>
<dbReference type="GO" id="GO:0003700">
    <property type="term" value="F:DNA-binding transcription factor activity"/>
    <property type="evidence" value="ECO:0007669"/>
    <property type="project" value="InterPro"/>
</dbReference>
<evidence type="ECO:0000259" key="8">
    <source>
        <dbReference type="PROSITE" id="PS51032"/>
    </source>
</evidence>
<dbReference type="Gene3D" id="3.30.730.10">
    <property type="entry name" value="AP2/ERF domain"/>
    <property type="match status" value="1"/>
</dbReference>
<evidence type="ECO:0000256" key="4">
    <source>
        <dbReference type="ARBA" id="ARBA00023125"/>
    </source>
</evidence>
<dbReference type="Pfam" id="PF00847">
    <property type="entry name" value="AP2"/>
    <property type="match status" value="1"/>
</dbReference>
<comment type="subcellular location">
    <subcellularLocation>
        <location evidence="1">Nucleus</location>
    </subcellularLocation>
</comment>
<evidence type="ECO:0000256" key="6">
    <source>
        <dbReference type="ARBA" id="ARBA00023242"/>
    </source>
</evidence>
<keyword evidence="2" id="KW-0936">Ethylene signaling pathway</keyword>
<dbReference type="Proteomes" id="UP000516437">
    <property type="component" value="Chromosome 7"/>
</dbReference>
<keyword evidence="3" id="KW-0805">Transcription regulation</keyword>
<dbReference type="SMART" id="SM00380">
    <property type="entry name" value="AP2"/>
    <property type="match status" value="1"/>
</dbReference>
<keyword evidence="4" id="KW-0238">DNA-binding</keyword>
<sequence length="404" mass="43867">MEEAFRRLNGLTHSSEPMSDIPKKCTTTGTSTNTAPTTNTNKRSLREATSTMRYRGVRRRPWGRYAAEIRDPQSKERRWLGTFDTAEEAACAYDCAARAMRGIKARTNFVYPTSPPPSATDHLLPPFSYSKQSQSSVKASPNCQFGLASGWSAFSNPHASDHFSGPAAQRNGPLNMLLIRDLLNPPSNTSLVSSPQTPHDYFPYVNGSSSSSSAFSGYSSLNTSSNSDISDPFLGASSMTLPLIENHLSYTTAGSSNRTTTQQLDASEFFPKEPSDSGLLEEIIHGFFPKPSSKKCNPPETQTCAVETGLPHISDTSVVQSLDGMRRGIKNEHFGICIDYQGVPQQLENLSGIKSEFLGSQEAVPFGYEPPAVNVQVGGSGSMLDGFFQYPELLSAFAARVQNA</sequence>
<evidence type="ECO:0000256" key="2">
    <source>
        <dbReference type="ARBA" id="ARBA00022745"/>
    </source>
</evidence>
<dbReference type="AlphaFoldDB" id="A0A6A1V9I8"/>